<organism evidence="1 2">
    <name type="scientific">Aristaeella hokkaidonensis</name>
    <dbReference type="NCBI Taxonomy" id="3046382"/>
    <lineage>
        <taxon>Bacteria</taxon>
        <taxon>Bacillati</taxon>
        <taxon>Bacillota</taxon>
        <taxon>Clostridia</taxon>
        <taxon>Eubacteriales</taxon>
        <taxon>Aristaeellaceae</taxon>
        <taxon>Aristaeella</taxon>
    </lineage>
</organism>
<gene>
    <name evidence="1" type="ORF">JYE49_05805</name>
</gene>
<sequence length="480" mass="54120">MVDKRNGTFSGIIWKFAERISAQLVSTIVSIILARILLPADYGVVSVVTILITIFNSFVTGGFGNALIQKKDADELDFNTMYYFSIVFSLVLYSVVFCLARPFASFYKNQDLVWVLRVMALRIPIAAINSIQQSYIAKNMQFRKFFFATIIGTVISAIVGITLALRGAGPWALVAQYLTNVIIDTIVLYIVSEWKPKLQFSIIRLKNLYKFAFRIMSISVLDALFNEIRSTVISIRYSATDLAIYDHGTKYPNLIVTNINSSIGSVIFPALSRCQSNKDEMRTLMKRAITFSSFALTPLLFGFATISNRFVDVILTSKWNGSIPYIIITCIMCLFYPMHTINIQALIAVGESKKVLVLDVIKKSMHILVLCFSMYYGVVGIAIGCAFVSIISTFINGFYSKRLFSYSIWSQLKDVLPYVITSCIMSIIVMIFDNYLLFHPVVTLIMDIVIGMTVYCVLAIVCKFEQLPYLIHKIQGIIFK</sequence>
<proteinExistence type="predicted"/>
<dbReference type="EMBL" id="CP068393">
    <property type="protein sequence ID" value="QUC68208.1"/>
    <property type="molecule type" value="Genomic_DNA"/>
</dbReference>
<dbReference type="Proteomes" id="UP000682782">
    <property type="component" value="Chromosome"/>
</dbReference>
<keyword evidence="2" id="KW-1185">Reference proteome</keyword>
<reference evidence="1" key="1">
    <citation type="submission" date="2021-01" db="EMBL/GenBank/DDBJ databases">
        <title>Complete genome sequence of Clostridiales bacterium R-7.</title>
        <authorList>
            <person name="Mahoney-Kurpe S.C."/>
            <person name="Palevich N."/>
            <person name="Koike S."/>
            <person name="Moon C.D."/>
            <person name="Attwood G.T."/>
        </authorList>
    </citation>
    <scope>NUCLEOTIDE SEQUENCE</scope>
    <source>
        <strain evidence="1">R-7</strain>
    </source>
</reference>
<accession>A0AC61NAA9</accession>
<protein>
    <submittedName>
        <fullName evidence="1">Lipopolysaccharide biosynthesis protein</fullName>
    </submittedName>
</protein>
<evidence type="ECO:0000313" key="1">
    <source>
        <dbReference type="EMBL" id="QUC68208.1"/>
    </source>
</evidence>
<evidence type="ECO:0000313" key="2">
    <source>
        <dbReference type="Proteomes" id="UP000682782"/>
    </source>
</evidence>
<name>A0AC61NAA9_9FIRM</name>